<feature type="region of interest" description="Disordered" evidence="1">
    <location>
        <begin position="120"/>
        <end position="142"/>
    </location>
</feature>
<evidence type="ECO:0000256" key="1">
    <source>
        <dbReference type="SAM" id="MobiDB-lite"/>
    </source>
</evidence>
<dbReference type="Proteomes" id="UP001308776">
    <property type="component" value="Unassembled WGS sequence"/>
</dbReference>
<proteinExistence type="predicted"/>
<feature type="non-terminal residue" evidence="2">
    <location>
        <position position="1"/>
    </location>
</feature>
<dbReference type="RefSeq" id="WP_325801286.1">
    <property type="nucleotide sequence ID" value="NZ_JAQGFR010000018.1"/>
</dbReference>
<gene>
    <name evidence="2" type="ORF">OW717_00885</name>
</gene>
<reference evidence="2 3" key="1">
    <citation type="submission" date="2022-11" db="EMBL/GenBank/DDBJ databases">
        <title>Comparative genomics analysis of Acidithiobacillus ferriphilus.</title>
        <authorList>
            <person name="Ma L."/>
        </authorList>
    </citation>
    <scope>NUCLEOTIDE SEQUENCE [LARGE SCALE GENOMIC DNA]</scope>
    <source>
        <strain evidence="2 3">DY15</strain>
    </source>
</reference>
<protein>
    <submittedName>
        <fullName evidence="2">Uncharacterized protein</fullName>
    </submittedName>
</protein>
<name>A0ABU6FKM9_9PROT</name>
<feature type="compositionally biased region" description="Basic and acidic residues" evidence="1">
    <location>
        <begin position="127"/>
        <end position="142"/>
    </location>
</feature>
<sequence length="142" mass="16329">NTDRLPVDRRDADFQWINPPNHISIVQRGLKVDPTDAGKFAAAVKLRPDDEWRFITPKTATDQMFWTNGLDGVERLAECIALFDTDEEAAAAISRYHRYVARRYQIILDDTHAKLRLYDQEDTDESQPDHSNHDGNCDDASR</sequence>
<comment type="caution">
    <text evidence="2">The sequence shown here is derived from an EMBL/GenBank/DDBJ whole genome shotgun (WGS) entry which is preliminary data.</text>
</comment>
<organism evidence="2 3">
    <name type="scientific">Acidithiobacillus ferriphilus</name>
    <dbReference type="NCBI Taxonomy" id="1689834"/>
    <lineage>
        <taxon>Bacteria</taxon>
        <taxon>Pseudomonadati</taxon>
        <taxon>Pseudomonadota</taxon>
        <taxon>Acidithiobacillia</taxon>
        <taxon>Acidithiobacillales</taxon>
        <taxon>Acidithiobacillaceae</taxon>
        <taxon>Acidithiobacillus</taxon>
    </lineage>
</organism>
<evidence type="ECO:0000313" key="3">
    <source>
        <dbReference type="Proteomes" id="UP001308776"/>
    </source>
</evidence>
<keyword evidence="3" id="KW-1185">Reference proteome</keyword>
<accession>A0ABU6FKM9</accession>
<evidence type="ECO:0000313" key="2">
    <source>
        <dbReference type="EMBL" id="MEB8512595.1"/>
    </source>
</evidence>
<dbReference type="EMBL" id="JAQGFR010000018">
    <property type="protein sequence ID" value="MEB8512595.1"/>
    <property type="molecule type" value="Genomic_DNA"/>
</dbReference>